<dbReference type="Proteomes" id="UP000215188">
    <property type="component" value="Unassembled WGS sequence"/>
</dbReference>
<keyword evidence="2 6" id="KW-0472">Membrane</keyword>
<keyword evidence="5 6" id="KW-0449">Lipoprotein</keyword>
<dbReference type="HAMAP" id="MF_01186">
    <property type="entry name" value="LPS_assembly_LptE"/>
    <property type="match status" value="1"/>
</dbReference>
<dbReference type="Pfam" id="PF04390">
    <property type="entry name" value="LptE"/>
    <property type="match status" value="1"/>
</dbReference>
<evidence type="ECO:0000313" key="7">
    <source>
        <dbReference type="EMBL" id="OXL16166.1"/>
    </source>
</evidence>
<keyword evidence="3 6" id="KW-0564">Palmitate</keyword>
<keyword evidence="4 6" id="KW-0998">Cell outer membrane</keyword>
<dbReference type="GO" id="GO:0043165">
    <property type="term" value="P:Gram-negative-bacterium-type cell outer membrane assembly"/>
    <property type="evidence" value="ECO:0007669"/>
    <property type="project" value="UniProtKB-UniRule"/>
</dbReference>
<dbReference type="GO" id="GO:1990351">
    <property type="term" value="C:transporter complex"/>
    <property type="evidence" value="ECO:0007669"/>
    <property type="project" value="TreeGrafter"/>
</dbReference>
<dbReference type="GO" id="GO:0009279">
    <property type="term" value="C:cell outer membrane"/>
    <property type="evidence" value="ECO:0007669"/>
    <property type="project" value="UniProtKB-SubCell"/>
</dbReference>
<evidence type="ECO:0000256" key="6">
    <source>
        <dbReference type="HAMAP-Rule" id="MF_01186"/>
    </source>
</evidence>
<gene>
    <name evidence="6" type="primary">lptE</name>
    <name evidence="7" type="ORF">AOC33_03555</name>
</gene>
<keyword evidence="1 6" id="KW-0732">Signal</keyword>
<proteinExistence type="inferred from homology"/>
<reference evidence="7 8" key="1">
    <citation type="submission" date="2017-06" db="EMBL/GenBank/DDBJ databases">
        <title>Reclassification of a Polynucleobacter cosmopolitanus strain isolated from tropical Lake Victoria as Polynucleobacter victoriensis comb. nov.</title>
        <authorList>
            <person name="Hahn M.W."/>
        </authorList>
    </citation>
    <scope>NUCLEOTIDE SEQUENCE [LARGE SCALE GENOMIC DNA]</scope>
    <source>
        <strain evidence="7 8">MWH-MoIso2</strain>
    </source>
</reference>
<evidence type="ECO:0000256" key="5">
    <source>
        <dbReference type="ARBA" id="ARBA00023288"/>
    </source>
</evidence>
<dbReference type="EMBL" id="NJGG01000001">
    <property type="protein sequence ID" value="OXL16166.1"/>
    <property type="molecule type" value="Genomic_DNA"/>
</dbReference>
<comment type="caution">
    <text evidence="7">The sequence shown here is derived from an EMBL/GenBank/DDBJ whole genome shotgun (WGS) entry which is preliminary data.</text>
</comment>
<evidence type="ECO:0000256" key="2">
    <source>
        <dbReference type="ARBA" id="ARBA00023136"/>
    </source>
</evidence>
<dbReference type="PANTHER" id="PTHR38098">
    <property type="entry name" value="LPS-ASSEMBLY LIPOPROTEIN LPTE"/>
    <property type="match status" value="1"/>
</dbReference>
<accession>A0A229FVY3</accession>
<organism evidence="7 8">
    <name type="scientific">Polynucleobacter cosmopolitanus</name>
    <dbReference type="NCBI Taxonomy" id="351345"/>
    <lineage>
        <taxon>Bacteria</taxon>
        <taxon>Pseudomonadati</taxon>
        <taxon>Pseudomonadota</taxon>
        <taxon>Betaproteobacteria</taxon>
        <taxon>Burkholderiales</taxon>
        <taxon>Burkholderiaceae</taxon>
        <taxon>Polynucleobacter</taxon>
    </lineage>
</organism>
<dbReference type="GO" id="GO:0015920">
    <property type="term" value="P:lipopolysaccharide transport"/>
    <property type="evidence" value="ECO:0007669"/>
    <property type="project" value="TreeGrafter"/>
</dbReference>
<keyword evidence="8" id="KW-1185">Reference proteome</keyword>
<dbReference type="RefSeq" id="WP_089515195.1">
    <property type="nucleotide sequence ID" value="NZ_NJGG01000001.1"/>
</dbReference>
<dbReference type="OrthoDB" id="5298094at2"/>
<evidence type="ECO:0000256" key="4">
    <source>
        <dbReference type="ARBA" id="ARBA00023237"/>
    </source>
</evidence>
<evidence type="ECO:0000313" key="8">
    <source>
        <dbReference type="Proteomes" id="UP000215188"/>
    </source>
</evidence>
<dbReference type="GO" id="GO:0001530">
    <property type="term" value="F:lipopolysaccharide binding"/>
    <property type="evidence" value="ECO:0007669"/>
    <property type="project" value="TreeGrafter"/>
</dbReference>
<protein>
    <recommendedName>
        <fullName evidence="6">LPS-assembly lipoprotein LptE</fullName>
    </recommendedName>
</protein>
<comment type="subcellular location">
    <subcellularLocation>
        <location evidence="6">Cell outer membrane</location>
        <topology evidence="6">Lipid-anchor</topology>
    </subcellularLocation>
</comment>
<sequence>MKKTTTIYSIGRRQLLGGGLSILAISALSACGWRLRGKIDLPYKNILISGNLTQELRDDLDMMFRVNDIQIVQNVQKAELVLEIISEQNARQVLSYNGAGQITAYRIISRVVFRAFDPNGIELIPEADIYLTRDIDFNQSNIQAFDQQVADFVKTMRMDIVSQLMRRFASIKKLPTQQTPSESQPKSR</sequence>
<dbReference type="Gene3D" id="3.30.160.150">
    <property type="entry name" value="Lipoprotein like domain"/>
    <property type="match status" value="1"/>
</dbReference>
<comment type="subunit">
    <text evidence="6">Component of the lipopolysaccharide transport and assembly complex. Interacts with LptD.</text>
</comment>
<dbReference type="PROSITE" id="PS51257">
    <property type="entry name" value="PROKAR_LIPOPROTEIN"/>
    <property type="match status" value="1"/>
</dbReference>
<comment type="similarity">
    <text evidence="6">Belongs to the LptE lipoprotein family.</text>
</comment>
<dbReference type="PANTHER" id="PTHR38098:SF1">
    <property type="entry name" value="LPS-ASSEMBLY LIPOPROTEIN LPTE"/>
    <property type="match status" value="1"/>
</dbReference>
<evidence type="ECO:0000256" key="1">
    <source>
        <dbReference type="ARBA" id="ARBA00022729"/>
    </source>
</evidence>
<evidence type="ECO:0000256" key="3">
    <source>
        <dbReference type="ARBA" id="ARBA00023139"/>
    </source>
</evidence>
<name>A0A229FVY3_9BURK</name>
<dbReference type="InterPro" id="IPR007485">
    <property type="entry name" value="LPS_assembly_LptE"/>
</dbReference>
<comment type="function">
    <text evidence="6">Together with LptD, is involved in the assembly of lipopolysaccharide (LPS) at the surface of the outer membrane. Required for the proper assembly of LptD. Binds LPS and may serve as the LPS recognition site at the outer membrane.</text>
</comment>
<dbReference type="AlphaFoldDB" id="A0A229FVY3"/>